<dbReference type="EMBL" id="BK016076">
    <property type="protein sequence ID" value="DAF92902.1"/>
    <property type="molecule type" value="Genomic_DNA"/>
</dbReference>
<evidence type="ECO:0000313" key="1">
    <source>
        <dbReference type="EMBL" id="DAF92902.1"/>
    </source>
</evidence>
<reference evidence="1" key="1">
    <citation type="journal article" date="2021" name="Proc. Natl. Acad. Sci. U.S.A.">
        <title>A Catalog of Tens of Thousands of Viruses from Human Metagenomes Reveals Hidden Associations with Chronic Diseases.</title>
        <authorList>
            <person name="Tisza M.J."/>
            <person name="Buck C.B."/>
        </authorList>
    </citation>
    <scope>NUCLEOTIDE SEQUENCE</scope>
    <source>
        <strain evidence="1">CtX5W26</strain>
    </source>
</reference>
<sequence>MIRDIYGFNDDECLDEFLDDSLVDFDDESRISDDGYDVLKDRSLPGSPGRII</sequence>
<protein>
    <submittedName>
        <fullName evidence="1">Uncharacterized protein</fullName>
    </submittedName>
</protein>
<accession>A0A8S5UEU3</accession>
<name>A0A8S5UEU3_9CAUD</name>
<proteinExistence type="predicted"/>
<organism evidence="1">
    <name type="scientific">Siphoviridae sp. ctX5W26</name>
    <dbReference type="NCBI Taxonomy" id="2825540"/>
    <lineage>
        <taxon>Viruses</taxon>
        <taxon>Duplodnaviria</taxon>
        <taxon>Heunggongvirae</taxon>
        <taxon>Uroviricota</taxon>
        <taxon>Caudoviricetes</taxon>
    </lineage>
</organism>